<dbReference type="Gene3D" id="1.25.40.10">
    <property type="entry name" value="Tetratricopeptide repeat domain"/>
    <property type="match status" value="1"/>
</dbReference>
<feature type="compositionally biased region" description="Polar residues" evidence="6">
    <location>
        <begin position="196"/>
        <end position="210"/>
    </location>
</feature>
<comment type="caution">
    <text evidence="7">The sequence shown here is derived from an EMBL/GenBank/DDBJ whole genome shotgun (WGS) entry which is preliminary data.</text>
</comment>
<keyword evidence="2" id="KW-0677">Repeat</keyword>
<dbReference type="GeneID" id="37113300"/>
<dbReference type="RefSeq" id="XP_025470452.1">
    <property type="nucleotide sequence ID" value="XM_025611157.1"/>
</dbReference>
<dbReference type="PANTHER" id="PTHR47447">
    <property type="entry name" value="OS03G0856100 PROTEIN"/>
    <property type="match status" value="1"/>
</dbReference>
<dbReference type="InterPro" id="IPR002885">
    <property type="entry name" value="PPR_rpt"/>
</dbReference>
<dbReference type="EMBL" id="MSFK01000006">
    <property type="protein sequence ID" value="PWY93691.1"/>
    <property type="molecule type" value="Genomic_DNA"/>
</dbReference>
<name>A0A317X690_9EURO</name>
<dbReference type="Pfam" id="PF01535">
    <property type="entry name" value="PPR"/>
    <property type="match status" value="2"/>
</dbReference>
<evidence type="ECO:0000256" key="3">
    <source>
        <dbReference type="ARBA" id="ARBA00044493"/>
    </source>
</evidence>
<feature type="compositionally biased region" description="Polar residues" evidence="6">
    <location>
        <begin position="152"/>
        <end position="187"/>
    </location>
</feature>
<evidence type="ECO:0000256" key="6">
    <source>
        <dbReference type="SAM" id="MobiDB-lite"/>
    </source>
</evidence>
<feature type="compositionally biased region" description="Polar residues" evidence="6">
    <location>
        <begin position="1"/>
        <end position="11"/>
    </location>
</feature>
<gene>
    <name evidence="7" type="ORF">BO94DRAFT_532620</name>
</gene>
<comment type="subunit">
    <text evidence="4">Binds to mitochondrial small subunit 15S rRNA.</text>
</comment>
<keyword evidence="8" id="KW-1185">Reference proteome</keyword>
<evidence type="ECO:0000256" key="2">
    <source>
        <dbReference type="ARBA" id="ARBA00022737"/>
    </source>
</evidence>
<sequence length="824" mass="93026">MPPPNRYQSSPDLRLPPSQRLDTSLPARYTSMSTPDSFSYNASIRRLGSRRARPSAASLADLFVSSLVVAGYCHEHAPRARGLSTVPMNTTGGNMVRWQDRRLAHRRQLSSKHRLDCLGSSAGGLHHSSAQRMINSGVALRVEDDDGDENRFASSPSEGPSFNNRYQGTSTSSTLHQHAGLQESSLETLEDEIPTADTSPTSGDGSTASRITPEGEGINRLSDSSNKPEKYRHCRRTSPTKKTYISTSHVYRAAFGDSLNWKQAVDLVANEPPKGLPSIEVPQKKVDNSRDALEYHSVEVFLDAMWDEKISNHYVFRLYRDLPSPGVACLSKRSRGALLRRFADPPHRRWVDARRYLALVEDMVTAKLPMSLSLWSSAIHLAGRAAGKVRKRDLVKAIGIWQQMEHIGGIKSDGVVFTILFDIAIKASQFTVAERLLEEMKKRNIKFRRFGKVSQLYYCGMQGDIAGIQQAFDGFVSSGEIVDTVVMNCLMASFIRAGDVETAQQLYARMLETQATSHQEGDLSLGSKHPGSSNLTSEMNLYRSRVRKLGRVLQESAPLQGILPEHHRALQNSVRAIPDTRTFHIFLSLHAHHTADIHAFMSILADMEKVFVVPPRGMIYLLLFDGFARNGRHRKGWTAERLQVTWKAYLRALYESRRRLTEMFRIQPEKPVAENTLRHGPVVLEVGWPSISRKPSGLYTPLPLADTAVKESDEVRKQEQQVMDQSDEDVDIDELFKQQAQNPQPEPQALEENERRIENGVFLGRRMVIIILRAFGACCGPEELMKAWLQIERIWQPEKRKAQDVLAVREELERQMNRVQRRYN</sequence>
<evidence type="ECO:0000313" key="8">
    <source>
        <dbReference type="Proteomes" id="UP000246702"/>
    </source>
</evidence>
<dbReference type="PROSITE" id="PS51375">
    <property type="entry name" value="PPR"/>
    <property type="match status" value="1"/>
</dbReference>
<reference evidence="7 8" key="1">
    <citation type="submission" date="2016-12" db="EMBL/GenBank/DDBJ databases">
        <title>The genomes of Aspergillus section Nigri reveals drivers in fungal speciation.</title>
        <authorList>
            <consortium name="DOE Joint Genome Institute"/>
            <person name="Vesth T.C."/>
            <person name="Nybo J."/>
            <person name="Theobald S."/>
            <person name="Brandl J."/>
            <person name="Frisvad J.C."/>
            <person name="Nielsen K.F."/>
            <person name="Lyhne E.K."/>
            <person name="Kogle M.E."/>
            <person name="Kuo A."/>
            <person name="Riley R."/>
            <person name="Clum A."/>
            <person name="Nolan M."/>
            <person name="Lipzen A."/>
            <person name="Salamov A."/>
            <person name="Henrissat B."/>
            <person name="Wiebenga A."/>
            <person name="De Vries R.P."/>
            <person name="Grigoriev I.V."/>
            <person name="Mortensen U.H."/>
            <person name="Andersen M.R."/>
            <person name="Baker S.E."/>
        </authorList>
    </citation>
    <scope>NUCLEOTIDE SEQUENCE [LARGE SCALE GENOMIC DNA]</scope>
    <source>
        <strain evidence="7 8">CBS 115572</strain>
    </source>
</reference>
<evidence type="ECO:0008006" key="9">
    <source>
        <dbReference type="Google" id="ProtNLM"/>
    </source>
</evidence>
<dbReference type="Proteomes" id="UP000246702">
    <property type="component" value="Unassembled WGS sequence"/>
</dbReference>
<accession>A0A317X690</accession>
<dbReference type="STRING" id="1450535.A0A317X690"/>
<evidence type="ECO:0000313" key="7">
    <source>
        <dbReference type="EMBL" id="PWY93691.1"/>
    </source>
</evidence>
<dbReference type="OrthoDB" id="1908178at2759"/>
<evidence type="ECO:0000256" key="1">
    <source>
        <dbReference type="ARBA" id="ARBA00006192"/>
    </source>
</evidence>
<evidence type="ECO:0000256" key="4">
    <source>
        <dbReference type="ARBA" id="ARBA00044511"/>
    </source>
</evidence>
<protein>
    <recommendedName>
        <fullName evidence="9">Pentatricopeptide repeat protein</fullName>
    </recommendedName>
</protein>
<feature type="region of interest" description="Disordered" evidence="6">
    <location>
        <begin position="146"/>
        <end position="238"/>
    </location>
</feature>
<comment type="function">
    <text evidence="3">Regulates mitochondrial small subunit maturation by controlling 15S rRNA 5'-end processing. Localizes to the 5' precursor of the 15S rRNA in a position that is subsequently occupied by mS47 in the mature yeast mtSSU. Uses structure and sequence-specific RNA recognition, binding to a single-stranded region of the precursor and specifically recognizing bases -6 to -1. The exchange of Ccm1 for mS47 is coupled to the irreversible removal of precursor rRNA that is accompanied by conformational changes of the mitoribosomal proteins uS5m and mS26. These conformational changes signal completion of 5'-end rRNA processing through protection of the mature 5'-end of the 15S rRNA and stabilization of mS47. The removal of the 5' precursor together with the dissociation of Ccm1 may be catalyzed by the 5'-3' exoribonuclease Pet127. Involved in the specific removal of group I introns in mitochondrial encoded transcripts.</text>
</comment>
<organism evidence="7 8">
    <name type="scientific">Aspergillus sclerotioniger CBS 115572</name>
    <dbReference type="NCBI Taxonomy" id="1450535"/>
    <lineage>
        <taxon>Eukaryota</taxon>
        <taxon>Fungi</taxon>
        <taxon>Dikarya</taxon>
        <taxon>Ascomycota</taxon>
        <taxon>Pezizomycotina</taxon>
        <taxon>Eurotiomycetes</taxon>
        <taxon>Eurotiomycetidae</taxon>
        <taxon>Eurotiales</taxon>
        <taxon>Aspergillaceae</taxon>
        <taxon>Aspergillus</taxon>
        <taxon>Aspergillus subgen. Circumdati</taxon>
    </lineage>
</organism>
<feature type="region of interest" description="Disordered" evidence="6">
    <location>
        <begin position="1"/>
        <end position="32"/>
    </location>
</feature>
<dbReference type="PANTHER" id="PTHR47447:SF17">
    <property type="entry name" value="OS12G0638900 PROTEIN"/>
    <property type="match status" value="1"/>
</dbReference>
<proteinExistence type="inferred from homology"/>
<comment type="similarity">
    <text evidence="1">Belongs to the CCM1 family.</text>
</comment>
<feature type="repeat" description="PPR" evidence="5">
    <location>
        <begin position="483"/>
        <end position="517"/>
    </location>
</feature>
<dbReference type="InterPro" id="IPR011990">
    <property type="entry name" value="TPR-like_helical_dom_sf"/>
</dbReference>
<dbReference type="AlphaFoldDB" id="A0A317X690"/>
<evidence type="ECO:0000256" key="5">
    <source>
        <dbReference type="PROSITE-ProRule" id="PRU00708"/>
    </source>
</evidence>